<dbReference type="Gene3D" id="3.40.50.300">
    <property type="entry name" value="P-loop containing nucleotide triphosphate hydrolases"/>
    <property type="match status" value="1"/>
</dbReference>
<dbReference type="InterPro" id="IPR027417">
    <property type="entry name" value="P-loop_NTPase"/>
</dbReference>
<reference evidence="2" key="1">
    <citation type="submission" date="2023-06" db="EMBL/GenBank/DDBJ databases">
        <title>Identification and characterization of horizontal gene transfer across gut microbiota members of farm animals based on homology search.</title>
        <authorList>
            <person name="Zeman M."/>
            <person name="Kubasova T."/>
            <person name="Jahodarova E."/>
            <person name="Nykrynova M."/>
            <person name="Rychlik I."/>
        </authorList>
    </citation>
    <scope>NUCLEOTIDE SEQUENCE [LARGE SCALE GENOMIC DNA]</scope>
    <source>
        <strain evidence="2">154_Feed</strain>
    </source>
</reference>
<evidence type="ECO:0000313" key="1">
    <source>
        <dbReference type="EMBL" id="MDM8274265.1"/>
    </source>
</evidence>
<evidence type="ECO:0000313" key="2">
    <source>
        <dbReference type="Proteomes" id="UP001529421"/>
    </source>
</evidence>
<dbReference type="SUPFAM" id="SSF52540">
    <property type="entry name" value="P-loop containing nucleoside triphosphate hydrolases"/>
    <property type="match status" value="1"/>
</dbReference>
<protein>
    <submittedName>
        <fullName evidence="1">AAA family ATPase</fullName>
    </submittedName>
</protein>
<dbReference type="RefSeq" id="WP_289544123.1">
    <property type="nucleotide sequence ID" value="NZ_JAUDDZ010000002.1"/>
</dbReference>
<accession>A0ABT7V6Y6</accession>
<comment type="caution">
    <text evidence="1">The sequence shown here is derived from an EMBL/GenBank/DDBJ whole genome shotgun (WGS) entry which is preliminary data.</text>
</comment>
<keyword evidence="2" id="KW-1185">Reference proteome</keyword>
<organism evidence="1 2">
    <name type="scientific">Enorma phocaeensis</name>
    <dbReference type="NCBI Taxonomy" id="1871019"/>
    <lineage>
        <taxon>Bacteria</taxon>
        <taxon>Bacillati</taxon>
        <taxon>Actinomycetota</taxon>
        <taxon>Coriobacteriia</taxon>
        <taxon>Coriobacteriales</taxon>
        <taxon>Coriobacteriaceae</taxon>
        <taxon>Enorma</taxon>
    </lineage>
</organism>
<proteinExistence type="predicted"/>
<dbReference type="EMBL" id="JAUDDZ010000002">
    <property type="protein sequence ID" value="MDM8274265.1"/>
    <property type="molecule type" value="Genomic_DNA"/>
</dbReference>
<gene>
    <name evidence="1" type="ORF">QUW28_01950</name>
</gene>
<name>A0ABT7V6Y6_9ACTN</name>
<dbReference type="Pfam" id="PF13238">
    <property type="entry name" value="AAA_18"/>
    <property type="match status" value="1"/>
</dbReference>
<sequence length="177" mass="19584">MSKTLYLIGGPMGVGKTTACRELNRMLPRSVFLDGDWCWQADPFQVTEETKAMVLDNIRHLLGNFLRCSAYEHVVFCWVMHEQAIVDAVLDGLPLAACEAQVRHVSLVASEDALRERVERDIAEGRRDADAAARALAYLPRYRSLDTPMVDTTGLSPHEVARCIAFGATSPDAPPAR</sequence>
<dbReference type="Proteomes" id="UP001529421">
    <property type="component" value="Unassembled WGS sequence"/>
</dbReference>